<dbReference type="EMBL" id="FWXI01000012">
    <property type="protein sequence ID" value="SMC89941.1"/>
    <property type="molecule type" value="Genomic_DNA"/>
</dbReference>
<proteinExistence type="predicted"/>
<name>A0A1W2CXI8_9FIRM</name>
<dbReference type="OrthoDB" id="1663266at2"/>
<gene>
    <name evidence="2" type="ORF">SAMN04488500_11282</name>
</gene>
<feature type="transmembrane region" description="Helical" evidence="1">
    <location>
        <begin position="12"/>
        <end position="38"/>
    </location>
</feature>
<dbReference type="RefSeq" id="WP_084576557.1">
    <property type="nucleotide sequence ID" value="NZ_CP155572.1"/>
</dbReference>
<keyword evidence="1" id="KW-0812">Transmembrane</keyword>
<dbReference type="STRING" id="112901.SAMN04488500_11282"/>
<keyword evidence="1" id="KW-0472">Membrane</keyword>
<dbReference type="Proteomes" id="UP000192738">
    <property type="component" value="Unassembled WGS sequence"/>
</dbReference>
<sequence length="288" mass="31550">MQSPDAKETVKGVTIGGFLQLLAVFTFLVLSQISLVFAPSSGVEIIRNSGVSKEVEHSAAIAVENVKAFFMDKYNVQLRRNIRIILTSDTDGYIQAQMKEHRISGEEAIRRGRTSSASSQGSVIILNAGHPRLASSPSLIATIAHEVVHQFQDQLTNGKMSGLEWLTEGMAGIIAVQLTEDWGGKSLASYKKYCLQEIGAAAALPGLAELRTSKQWRASLDKYGASVTYRIAEVAVLELQSSTGWDAFVLYYQLVNQAADKGLVFERNFGVTLDNFEHQFTEKLMTGK</sequence>
<evidence type="ECO:0000313" key="2">
    <source>
        <dbReference type="EMBL" id="SMC89941.1"/>
    </source>
</evidence>
<keyword evidence="1" id="KW-1133">Transmembrane helix</keyword>
<evidence type="ECO:0008006" key="4">
    <source>
        <dbReference type="Google" id="ProtNLM"/>
    </source>
</evidence>
<keyword evidence="3" id="KW-1185">Reference proteome</keyword>
<evidence type="ECO:0000256" key="1">
    <source>
        <dbReference type="SAM" id="Phobius"/>
    </source>
</evidence>
<reference evidence="2 3" key="1">
    <citation type="submission" date="2017-04" db="EMBL/GenBank/DDBJ databases">
        <authorList>
            <person name="Afonso C.L."/>
            <person name="Miller P.J."/>
            <person name="Scott M.A."/>
            <person name="Spackman E."/>
            <person name="Goraichik I."/>
            <person name="Dimitrov K.M."/>
            <person name="Suarez D.L."/>
            <person name="Swayne D.E."/>
        </authorList>
    </citation>
    <scope>NUCLEOTIDE SEQUENCE [LARGE SCALE GENOMIC DNA]</scope>
    <source>
        <strain evidence="2 3">DSM 5090</strain>
    </source>
</reference>
<accession>A0A1W2CXI8</accession>
<dbReference type="AlphaFoldDB" id="A0A1W2CXI8"/>
<organism evidence="2 3">
    <name type="scientific">Sporomusa malonica</name>
    <dbReference type="NCBI Taxonomy" id="112901"/>
    <lineage>
        <taxon>Bacteria</taxon>
        <taxon>Bacillati</taxon>
        <taxon>Bacillota</taxon>
        <taxon>Negativicutes</taxon>
        <taxon>Selenomonadales</taxon>
        <taxon>Sporomusaceae</taxon>
        <taxon>Sporomusa</taxon>
    </lineage>
</organism>
<evidence type="ECO:0000313" key="3">
    <source>
        <dbReference type="Proteomes" id="UP000192738"/>
    </source>
</evidence>
<protein>
    <recommendedName>
        <fullName evidence="4">Peptidase MA superfamily protein</fullName>
    </recommendedName>
</protein>